<dbReference type="GO" id="GO:0009252">
    <property type="term" value="P:peptidoglycan biosynthetic process"/>
    <property type="evidence" value="ECO:0007669"/>
    <property type="project" value="UniProtKB-UniRule"/>
</dbReference>
<comment type="similarity">
    <text evidence="10">Belongs to the MurCDEF family. MurF subfamily.</text>
</comment>
<feature type="domain" description="Mur ligase central" evidence="14">
    <location>
        <begin position="110"/>
        <end position="295"/>
    </location>
</feature>
<dbReference type="HAMAP" id="MF_02019">
    <property type="entry name" value="MurF"/>
    <property type="match status" value="1"/>
</dbReference>
<evidence type="ECO:0000259" key="14">
    <source>
        <dbReference type="Pfam" id="PF08245"/>
    </source>
</evidence>
<evidence type="ECO:0000256" key="7">
    <source>
        <dbReference type="ARBA" id="ARBA00022984"/>
    </source>
</evidence>
<keyword evidence="8 10" id="KW-0131">Cell cycle</keyword>
<accession>A0A5C4SXJ4</accession>
<evidence type="ECO:0000256" key="11">
    <source>
        <dbReference type="RuleBase" id="RU004136"/>
    </source>
</evidence>
<dbReference type="AlphaFoldDB" id="A0A5C4SXJ4"/>
<dbReference type="GO" id="GO:0005737">
    <property type="term" value="C:cytoplasm"/>
    <property type="evidence" value="ECO:0007669"/>
    <property type="project" value="UniProtKB-SubCell"/>
</dbReference>
<dbReference type="Pfam" id="PF08245">
    <property type="entry name" value="Mur_ligase_M"/>
    <property type="match status" value="1"/>
</dbReference>
<dbReference type="OrthoDB" id="9801978at2"/>
<evidence type="ECO:0000256" key="6">
    <source>
        <dbReference type="ARBA" id="ARBA00022960"/>
    </source>
</evidence>
<dbReference type="InterPro" id="IPR004101">
    <property type="entry name" value="Mur_ligase_C"/>
</dbReference>
<comment type="catalytic activity">
    <reaction evidence="10 11">
        <text>D-alanyl-D-alanine + UDP-N-acetyl-alpha-D-muramoyl-L-alanyl-gamma-D-glutamyl-meso-2,6-diaminopimelate + ATP = UDP-N-acetyl-alpha-D-muramoyl-L-alanyl-gamma-D-glutamyl-meso-2,6-diaminopimeloyl-D-alanyl-D-alanine + ADP + phosphate + H(+)</text>
        <dbReference type="Rhea" id="RHEA:28374"/>
        <dbReference type="ChEBI" id="CHEBI:15378"/>
        <dbReference type="ChEBI" id="CHEBI:30616"/>
        <dbReference type="ChEBI" id="CHEBI:43474"/>
        <dbReference type="ChEBI" id="CHEBI:57822"/>
        <dbReference type="ChEBI" id="CHEBI:61386"/>
        <dbReference type="ChEBI" id="CHEBI:83905"/>
        <dbReference type="ChEBI" id="CHEBI:456216"/>
        <dbReference type="EC" id="6.3.2.10"/>
    </reaction>
</comment>
<dbReference type="InterPro" id="IPR051046">
    <property type="entry name" value="MurCDEF_CellWall_CoF430Synth"/>
</dbReference>
<dbReference type="Gene3D" id="3.90.190.20">
    <property type="entry name" value="Mur ligase, C-terminal domain"/>
    <property type="match status" value="1"/>
</dbReference>
<dbReference type="InterPro" id="IPR013221">
    <property type="entry name" value="Mur_ligase_cen"/>
</dbReference>
<dbReference type="InterPro" id="IPR000713">
    <property type="entry name" value="Mur_ligase_N"/>
</dbReference>
<dbReference type="EC" id="6.3.2.10" evidence="10 11"/>
<dbReference type="GO" id="GO:0005524">
    <property type="term" value="F:ATP binding"/>
    <property type="evidence" value="ECO:0007669"/>
    <property type="project" value="UniProtKB-UniRule"/>
</dbReference>
<keyword evidence="3 10" id="KW-0132">Cell division</keyword>
<dbReference type="InterPro" id="IPR036565">
    <property type="entry name" value="Mur-like_cat_sf"/>
</dbReference>
<dbReference type="GO" id="GO:0008766">
    <property type="term" value="F:UDP-N-acetylmuramoylalanyl-D-glutamyl-2,6-diaminopimelate-D-alanyl-D-alanine ligase activity"/>
    <property type="evidence" value="ECO:0007669"/>
    <property type="project" value="RHEA"/>
</dbReference>
<keyword evidence="7 10" id="KW-0573">Peptidoglycan synthesis</keyword>
<dbReference type="Pfam" id="PF02875">
    <property type="entry name" value="Mur_ligase_C"/>
    <property type="match status" value="1"/>
</dbReference>
<dbReference type="InterPro" id="IPR035911">
    <property type="entry name" value="MurE/MurF_N"/>
</dbReference>
<dbReference type="InterPro" id="IPR005863">
    <property type="entry name" value="UDP-N-AcMur_synth"/>
</dbReference>
<evidence type="ECO:0000256" key="10">
    <source>
        <dbReference type="HAMAP-Rule" id="MF_02019"/>
    </source>
</evidence>
<feature type="domain" description="Mur ligase C-terminal" evidence="13">
    <location>
        <begin position="317"/>
        <end position="443"/>
    </location>
</feature>
<sequence length="455" mass="48799">MICLRLKELERIVHGKAAAGVNGEITIRGVSIDSRTIREGNLFIPLTRIKDGHDYAREAIRNGAAAMLWQSDHPDPPTDVPVIAVEDCLAALQTLAGDYRSRLPVKVVGITGSNGKTTTKDMIDSILSVSYKVHKTKGNLNSQIGLPLTLLDITPDTEYAVIEMGMSERGQIERLSKLAKPDIAVITMIGVSHLSSLGSREQIAAAKMEIVLGMKEGGALVYNGGEPLLADAEKAAACRSVRTVRFGTPDSFGYCAKSIRSDASGVSFQVGGNEYRIPLLGKHNVTNALASIAVAAIAGITSEQCRAGLSKLTVTGMRMEISRSSAGYTVINDAWNASPVSVQAAIETFAELEGYSNKFLVLGDMRELGPEERAYHKEIGRLVDPGTIQYVFTIGELAREIALEAAGRFPTGNVKAFEHKDQIIGELRAVIAPTDAVLIKGSRGLELEHIAFGLM</sequence>
<evidence type="ECO:0000256" key="5">
    <source>
        <dbReference type="ARBA" id="ARBA00022840"/>
    </source>
</evidence>
<dbReference type="SUPFAM" id="SSF53623">
    <property type="entry name" value="MurD-like peptide ligases, catalytic domain"/>
    <property type="match status" value="1"/>
</dbReference>
<keyword evidence="1 10" id="KW-0963">Cytoplasm</keyword>
<evidence type="ECO:0000256" key="9">
    <source>
        <dbReference type="ARBA" id="ARBA00023316"/>
    </source>
</evidence>
<dbReference type="SUPFAM" id="SSF53244">
    <property type="entry name" value="MurD-like peptide ligases, peptide-binding domain"/>
    <property type="match status" value="1"/>
</dbReference>
<evidence type="ECO:0000259" key="12">
    <source>
        <dbReference type="Pfam" id="PF01225"/>
    </source>
</evidence>
<dbReference type="NCBIfam" id="TIGR01143">
    <property type="entry name" value="murF"/>
    <property type="match status" value="1"/>
</dbReference>
<dbReference type="EMBL" id="VDCQ01000084">
    <property type="protein sequence ID" value="TNJ60344.1"/>
    <property type="molecule type" value="Genomic_DNA"/>
</dbReference>
<dbReference type="PANTHER" id="PTHR43024:SF1">
    <property type="entry name" value="UDP-N-ACETYLMURAMOYL-TRIPEPTIDE--D-ALANYL-D-ALANINE LIGASE"/>
    <property type="match status" value="1"/>
</dbReference>
<dbReference type="Pfam" id="PF01225">
    <property type="entry name" value="Mur_ligase"/>
    <property type="match status" value="1"/>
</dbReference>
<proteinExistence type="inferred from homology"/>
<name>A0A5C4SXJ4_9BACL</name>
<dbReference type="Gene3D" id="3.40.1390.10">
    <property type="entry name" value="MurE/MurF, N-terminal domain"/>
    <property type="match status" value="1"/>
</dbReference>
<evidence type="ECO:0000256" key="1">
    <source>
        <dbReference type="ARBA" id="ARBA00022490"/>
    </source>
</evidence>
<gene>
    <name evidence="10" type="primary">murF</name>
    <name evidence="15" type="ORF">FE784_36085</name>
</gene>
<dbReference type="GO" id="GO:0047480">
    <property type="term" value="F:UDP-N-acetylmuramoyl-tripeptide-D-alanyl-D-alanine ligase activity"/>
    <property type="evidence" value="ECO:0007669"/>
    <property type="project" value="UniProtKB-UniRule"/>
</dbReference>
<dbReference type="UniPathway" id="UPA00219"/>
<dbReference type="PANTHER" id="PTHR43024">
    <property type="entry name" value="UDP-N-ACETYLMURAMOYL-TRIPEPTIDE--D-ALANYL-D-ALANINE LIGASE"/>
    <property type="match status" value="1"/>
</dbReference>
<keyword evidence="6 10" id="KW-0133">Cell shape</keyword>
<comment type="pathway">
    <text evidence="10 11">Cell wall biogenesis; peptidoglycan biosynthesis.</text>
</comment>
<keyword evidence="9 10" id="KW-0961">Cell wall biogenesis/degradation</keyword>
<reference evidence="15 16" key="1">
    <citation type="submission" date="2019-05" db="EMBL/GenBank/DDBJ databases">
        <title>We sequenced the genome of Paenibacillus hemerocallicola KCTC 33185 for further insight into its adaptation and study the phylogeny of Paenibacillus.</title>
        <authorList>
            <person name="Narsing Rao M.P."/>
        </authorList>
    </citation>
    <scope>NUCLEOTIDE SEQUENCE [LARGE SCALE GENOMIC DNA]</scope>
    <source>
        <strain evidence="15 16">KCTC 33185</strain>
    </source>
</reference>
<organism evidence="15 16">
    <name type="scientific">Paenibacillus hemerocallicola</name>
    <dbReference type="NCBI Taxonomy" id="1172614"/>
    <lineage>
        <taxon>Bacteria</taxon>
        <taxon>Bacillati</taxon>
        <taxon>Bacillota</taxon>
        <taxon>Bacilli</taxon>
        <taxon>Bacillales</taxon>
        <taxon>Paenibacillaceae</taxon>
        <taxon>Paenibacillus</taxon>
    </lineage>
</organism>
<comment type="subcellular location">
    <subcellularLocation>
        <location evidence="10 11">Cytoplasm</location>
    </subcellularLocation>
</comment>
<evidence type="ECO:0000256" key="3">
    <source>
        <dbReference type="ARBA" id="ARBA00022618"/>
    </source>
</evidence>
<evidence type="ECO:0000256" key="8">
    <source>
        <dbReference type="ARBA" id="ARBA00023306"/>
    </source>
</evidence>
<feature type="binding site" evidence="10">
    <location>
        <begin position="112"/>
        <end position="118"/>
    </location>
    <ligand>
        <name>ATP</name>
        <dbReference type="ChEBI" id="CHEBI:30616"/>
    </ligand>
</feature>
<keyword evidence="5 10" id="KW-0067">ATP-binding</keyword>
<comment type="caution">
    <text evidence="15">The sequence shown here is derived from an EMBL/GenBank/DDBJ whole genome shotgun (WGS) entry which is preliminary data.</text>
</comment>
<dbReference type="GO" id="GO:0051301">
    <property type="term" value="P:cell division"/>
    <property type="evidence" value="ECO:0007669"/>
    <property type="project" value="UniProtKB-KW"/>
</dbReference>
<evidence type="ECO:0000256" key="2">
    <source>
        <dbReference type="ARBA" id="ARBA00022598"/>
    </source>
</evidence>
<dbReference type="SUPFAM" id="SSF63418">
    <property type="entry name" value="MurE/MurF N-terminal domain"/>
    <property type="match status" value="1"/>
</dbReference>
<comment type="function">
    <text evidence="10 11">Involved in cell wall formation. Catalyzes the final step in the synthesis of UDP-N-acetylmuramoyl-pentapeptide, the precursor of murein.</text>
</comment>
<dbReference type="GO" id="GO:0008360">
    <property type="term" value="P:regulation of cell shape"/>
    <property type="evidence" value="ECO:0007669"/>
    <property type="project" value="UniProtKB-KW"/>
</dbReference>
<evidence type="ECO:0000313" key="16">
    <source>
        <dbReference type="Proteomes" id="UP000307943"/>
    </source>
</evidence>
<feature type="domain" description="Mur ligase N-terminal catalytic" evidence="12">
    <location>
        <begin position="26"/>
        <end position="99"/>
    </location>
</feature>
<dbReference type="InterPro" id="IPR036615">
    <property type="entry name" value="Mur_ligase_C_dom_sf"/>
</dbReference>
<evidence type="ECO:0000256" key="4">
    <source>
        <dbReference type="ARBA" id="ARBA00022741"/>
    </source>
</evidence>
<keyword evidence="2 10" id="KW-0436">Ligase</keyword>
<dbReference type="GO" id="GO:0071555">
    <property type="term" value="P:cell wall organization"/>
    <property type="evidence" value="ECO:0007669"/>
    <property type="project" value="UniProtKB-KW"/>
</dbReference>
<protein>
    <recommendedName>
        <fullName evidence="10 11">UDP-N-acetylmuramoyl-tripeptide--D-alanyl-D-alanine ligase</fullName>
        <ecNumber evidence="10 11">6.3.2.10</ecNumber>
    </recommendedName>
    <alternativeName>
        <fullName evidence="10">D-alanyl-D-alanine-adding enzyme</fullName>
    </alternativeName>
</protein>
<keyword evidence="16" id="KW-1185">Reference proteome</keyword>
<dbReference type="Gene3D" id="3.40.1190.10">
    <property type="entry name" value="Mur-like, catalytic domain"/>
    <property type="match status" value="1"/>
</dbReference>
<dbReference type="Proteomes" id="UP000307943">
    <property type="component" value="Unassembled WGS sequence"/>
</dbReference>
<keyword evidence="4 10" id="KW-0547">Nucleotide-binding</keyword>
<evidence type="ECO:0000259" key="13">
    <source>
        <dbReference type="Pfam" id="PF02875"/>
    </source>
</evidence>
<evidence type="ECO:0000313" key="15">
    <source>
        <dbReference type="EMBL" id="TNJ60344.1"/>
    </source>
</evidence>